<accession>A0A1B8Q813</accession>
<dbReference type="Pfam" id="PF03869">
    <property type="entry name" value="Arc"/>
    <property type="match status" value="1"/>
</dbReference>
<comment type="caution">
    <text evidence="2">The sequence shown here is derived from an EMBL/GenBank/DDBJ whole genome shotgun (WGS) entry which is preliminary data.</text>
</comment>
<evidence type="ECO:0000313" key="2">
    <source>
        <dbReference type="EMBL" id="OBX67249.1"/>
    </source>
</evidence>
<dbReference type="GO" id="GO:0006355">
    <property type="term" value="P:regulation of DNA-templated transcription"/>
    <property type="evidence" value="ECO:0007669"/>
    <property type="project" value="InterPro"/>
</dbReference>
<dbReference type="EMBL" id="LZMS01000002">
    <property type="protein sequence ID" value="OBX67249.1"/>
    <property type="molecule type" value="Genomic_DNA"/>
</dbReference>
<dbReference type="SUPFAM" id="SSF47598">
    <property type="entry name" value="Ribbon-helix-helix"/>
    <property type="match status" value="1"/>
</dbReference>
<dbReference type="RefSeq" id="WP_065256141.1">
    <property type="nucleotide sequence ID" value="NZ_LZDR01000062.1"/>
</dbReference>
<proteinExistence type="predicted"/>
<dbReference type="Gene3D" id="1.10.1220.10">
    <property type="entry name" value="Met repressor-like"/>
    <property type="match status" value="1"/>
</dbReference>
<evidence type="ECO:0000259" key="1">
    <source>
        <dbReference type="Pfam" id="PF03869"/>
    </source>
</evidence>
<dbReference type="AlphaFoldDB" id="A0A1B8Q813"/>
<evidence type="ECO:0000313" key="3">
    <source>
        <dbReference type="Proteomes" id="UP000092607"/>
    </source>
</evidence>
<dbReference type="InterPro" id="IPR005569">
    <property type="entry name" value="Arc_DNA-bd_dom"/>
</dbReference>
<dbReference type="OrthoDB" id="8685865at2"/>
<feature type="domain" description="Arc-like DNA binding" evidence="1">
    <location>
        <begin position="9"/>
        <end position="49"/>
    </location>
</feature>
<dbReference type="GO" id="GO:0003677">
    <property type="term" value="F:DNA binding"/>
    <property type="evidence" value="ECO:0007669"/>
    <property type="project" value="InterPro"/>
</dbReference>
<dbReference type="InterPro" id="IPR013321">
    <property type="entry name" value="Arc_rbn_hlx_hlx"/>
</dbReference>
<dbReference type="Proteomes" id="UP000092607">
    <property type="component" value="Unassembled WGS sequence"/>
</dbReference>
<gene>
    <name evidence="2" type="ORF">A9309_01170</name>
</gene>
<sequence>MTDTHKTVQYQLRLSPELREKLRQSAEQQNRSMNADIVARLEDSFEAENRSSLANLKIIHLPNGNKRYVFGKLVGAFDIDYTQNLTDLKKDVENCLDILRKSKQLKHRLMFLNKNIHIHQGANHIDVVESGVGTLNWVIVEDHWQPPKEN</sequence>
<name>A0A1B8Q813_MORLA</name>
<protein>
    <recommendedName>
        <fullName evidence="1">Arc-like DNA binding domain-containing protein</fullName>
    </recommendedName>
</protein>
<dbReference type="InterPro" id="IPR010985">
    <property type="entry name" value="Ribbon_hlx_hlx"/>
</dbReference>
<reference evidence="2 3" key="1">
    <citation type="submission" date="2016-06" db="EMBL/GenBank/DDBJ databases">
        <title>Draft genome of Moraxella lacunata CCUG 57757A.</title>
        <authorList>
            <person name="Salva-Serra F."/>
            <person name="Engstrom-Jakobsson H."/>
            <person name="Thorell K."/>
            <person name="Gonzales-Siles L."/>
            <person name="Karlsson R."/>
            <person name="Boulund F."/>
            <person name="Engstrand L."/>
            <person name="Kristiansson E."/>
            <person name="Moore E."/>
        </authorList>
    </citation>
    <scope>NUCLEOTIDE SEQUENCE [LARGE SCALE GENOMIC DNA]</scope>
    <source>
        <strain evidence="2 3">CCUG 57757A</strain>
    </source>
</reference>
<organism evidence="2 3">
    <name type="scientific">Moraxella lacunata</name>
    <dbReference type="NCBI Taxonomy" id="477"/>
    <lineage>
        <taxon>Bacteria</taxon>
        <taxon>Pseudomonadati</taxon>
        <taxon>Pseudomonadota</taxon>
        <taxon>Gammaproteobacteria</taxon>
        <taxon>Moraxellales</taxon>
        <taxon>Moraxellaceae</taxon>
        <taxon>Moraxella</taxon>
    </lineage>
</organism>